<gene>
    <name evidence="1" type="ORF">FE810_04555</name>
</gene>
<dbReference type="RefSeq" id="WP_138318848.1">
    <property type="nucleotide sequence ID" value="NZ_VCBC01000004.1"/>
</dbReference>
<protein>
    <submittedName>
        <fullName evidence="1">DUF2960 domain-containing protein</fullName>
    </submittedName>
</protein>
<sequence length="86" mass="9966">MPRKLTYVYKGDRKELPFSYSRHHDIYEAAAAAENVDISGFLAMEEQVRMTSKGKHAVKDFRQKEFARMGFSDIKMVVDEDDICSE</sequence>
<name>A0A5R9IQM7_9GAMM</name>
<keyword evidence="2" id="KW-1185">Reference proteome</keyword>
<organism evidence="1 2">
    <name type="scientific">Thalassotalea litorea</name>
    <dbReference type="NCBI Taxonomy" id="2020715"/>
    <lineage>
        <taxon>Bacteria</taxon>
        <taxon>Pseudomonadati</taxon>
        <taxon>Pseudomonadota</taxon>
        <taxon>Gammaproteobacteria</taxon>
        <taxon>Alteromonadales</taxon>
        <taxon>Colwelliaceae</taxon>
        <taxon>Thalassotalea</taxon>
    </lineage>
</organism>
<reference evidence="1 2" key="1">
    <citation type="submission" date="2019-05" db="EMBL/GenBank/DDBJ databases">
        <title>Genome sequences of Thalassotalea litorea 1K03283.</title>
        <authorList>
            <person name="Zhang D."/>
        </authorList>
    </citation>
    <scope>NUCLEOTIDE SEQUENCE [LARGE SCALE GENOMIC DNA]</scope>
    <source>
        <strain evidence="1 2">MCCC 1K03283</strain>
    </source>
</reference>
<dbReference type="Proteomes" id="UP000307790">
    <property type="component" value="Unassembled WGS sequence"/>
</dbReference>
<evidence type="ECO:0000313" key="2">
    <source>
        <dbReference type="Proteomes" id="UP000307790"/>
    </source>
</evidence>
<comment type="caution">
    <text evidence="1">The sequence shown here is derived from an EMBL/GenBank/DDBJ whole genome shotgun (WGS) entry which is preliminary data.</text>
</comment>
<dbReference type="OrthoDB" id="5820465at2"/>
<proteinExistence type="predicted"/>
<dbReference type="InterPro" id="IPR021343">
    <property type="entry name" value="DUF2960"/>
</dbReference>
<accession>A0A5R9IQM7</accession>
<evidence type="ECO:0000313" key="1">
    <source>
        <dbReference type="EMBL" id="TLU66783.1"/>
    </source>
</evidence>
<dbReference type="EMBL" id="VCBC01000004">
    <property type="protein sequence ID" value="TLU66783.1"/>
    <property type="molecule type" value="Genomic_DNA"/>
</dbReference>
<dbReference type="Pfam" id="PF11173">
    <property type="entry name" value="DUF2960"/>
    <property type="match status" value="1"/>
</dbReference>
<dbReference type="AlphaFoldDB" id="A0A5R9IQM7"/>